<keyword evidence="3" id="KW-1185">Reference proteome</keyword>
<reference evidence="2" key="1">
    <citation type="submission" date="2021-01" db="UniProtKB">
        <authorList>
            <consortium name="EnsemblMetazoa"/>
        </authorList>
    </citation>
    <scope>IDENTIFICATION</scope>
</reference>
<protein>
    <submittedName>
        <fullName evidence="2">Uncharacterized protein</fullName>
    </submittedName>
</protein>
<dbReference type="EnsemblMetazoa" id="CLYHEMT003215.1">
    <property type="protein sequence ID" value="CLYHEMP003215.1"/>
    <property type="gene ID" value="CLYHEMG003215"/>
</dbReference>
<name>A0A7M5V437_9CNID</name>
<evidence type="ECO:0000256" key="1">
    <source>
        <dbReference type="SAM" id="SignalP"/>
    </source>
</evidence>
<sequence length="396" mass="44770">MIMLCNLLFILVIFVTKTQAAYQNKLVVDCLNRNDNNGRYLINVFYADTSKGLRAHGIRGTCTPGSFQVHDLNERIGYAWVKGKSSSKAYIKVSSQQNVNGRYMYETWSYKGSKAFVLTSQKTNLQEHLQYRRFPNMIRCDGEDGRDRNGYCELSGPKRQSLKTDQAPYYGTVYQVKPVPFLQSTFQSLIYQGITKGGAIHGQYWDYRNGKWNKDDCYTFTARFSDGHSFEVTCPTKDFSSQQDATTKASALLRTLGQLPKFARSWLKTIAINGGGQGSRAGANSWRKSMTVNLTPSHINNAFTLFLHEGAHVGMLDIQNSQKWKTAQTLDPLFISSYAKGSPKHEDVSESFVPWLKVRQDPNSAQSLLIKQTIPNRLAVFDDLVCSKYPDTCLKI</sequence>
<evidence type="ECO:0000313" key="3">
    <source>
        <dbReference type="Proteomes" id="UP000594262"/>
    </source>
</evidence>
<proteinExistence type="predicted"/>
<dbReference type="AlphaFoldDB" id="A0A7M5V437"/>
<feature type="signal peptide" evidence="1">
    <location>
        <begin position="1"/>
        <end position="20"/>
    </location>
</feature>
<evidence type="ECO:0000313" key="2">
    <source>
        <dbReference type="EnsemblMetazoa" id="CLYHEMP003215.1"/>
    </source>
</evidence>
<organism evidence="2 3">
    <name type="scientific">Clytia hemisphaerica</name>
    <dbReference type="NCBI Taxonomy" id="252671"/>
    <lineage>
        <taxon>Eukaryota</taxon>
        <taxon>Metazoa</taxon>
        <taxon>Cnidaria</taxon>
        <taxon>Hydrozoa</taxon>
        <taxon>Hydroidolina</taxon>
        <taxon>Leptothecata</taxon>
        <taxon>Obeliida</taxon>
        <taxon>Clytiidae</taxon>
        <taxon>Clytia</taxon>
    </lineage>
</organism>
<feature type="chain" id="PRO_5029832116" evidence="1">
    <location>
        <begin position="21"/>
        <end position="396"/>
    </location>
</feature>
<dbReference type="OrthoDB" id="10627321at2759"/>
<keyword evidence="1" id="KW-0732">Signal</keyword>
<dbReference type="Proteomes" id="UP000594262">
    <property type="component" value="Unplaced"/>
</dbReference>
<accession>A0A7M5V437</accession>